<comment type="caution">
    <text evidence="2">The sequence shown here is derived from an EMBL/GenBank/DDBJ whole genome shotgun (WGS) entry which is preliminary data.</text>
</comment>
<evidence type="ECO:0000256" key="1">
    <source>
        <dbReference type="SAM" id="MobiDB-lite"/>
    </source>
</evidence>
<feature type="region of interest" description="Disordered" evidence="1">
    <location>
        <begin position="115"/>
        <end position="139"/>
    </location>
</feature>
<feature type="compositionally biased region" description="Polar residues" evidence="1">
    <location>
        <begin position="1"/>
        <end position="10"/>
    </location>
</feature>
<feature type="region of interest" description="Disordered" evidence="1">
    <location>
        <begin position="1"/>
        <end position="53"/>
    </location>
</feature>
<evidence type="ECO:0000313" key="2">
    <source>
        <dbReference type="EMBL" id="KAK7434075.1"/>
    </source>
</evidence>
<feature type="compositionally biased region" description="Acidic residues" evidence="1">
    <location>
        <begin position="119"/>
        <end position="133"/>
    </location>
</feature>
<proteinExistence type="predicted"/>
<dbReference type="EMBL" id="JBANRG010000132">
    <property type="protein sequence ID" value="KAK7434075.1"/>
    <property type="molecule type" value="Genomic_DNA"/>
</dbReference>
<organism evidence="2 3">
    <name type="scientific">Marasmiellus scandens</name>
    <dbReference type="NCBI Taxonomy" id="2682957"/>
    <lineage>
        <taxon>Eukaryota</taxon>
        <taxon>Fungi</taxon>
        <taxon>Dikarya</taxon>
        <taxon>Basidiomycota</taxon>
        <taxon>Agaricomycotina</taxon>
        <taxon>Agaricomycetes</taxon>
        <taxon>Agaricomycetidae</taxon>
        <taxon>Agaricales</taxon>
        <taxon>Marasmiineae</taxon>
        <taxon>Omphalotaceae</taxon>
        <taxon>Marasmiellus</taxon>
    </lineage>
</organism>
<feature type="compositionally biased region" description="Pro residues" evidence="1">
    <location>
        <begin position="14"/>
        <end position="26"/>
    </location>
</feature>
<evidence type="ECO:0000313" key="3">
    <source>
        <dbReference type="Proteomes" id="UP001498398"/>
    </source>
</evidence>
<sequence length="166" mass="19225">MSSESIDTSAPKSPLVPPIPEPPSVPPTQTKGRPNCALISAKPTSKSPPKRRRRFIRLRCKQPPLESPPPVQIEGRTRLVRIPHSQYQHQGYYEWDHVCCDSGEWCEDCECPSDCPATEYEEEEEEEEPEELSGADLAEYEKRKQEFDEYIMRRAKLKREKRGLRE</sequence>
<gene>
    <name evidence="2" type="ORF">VKT23_020401</name>
</gene>
<accession>A0ABR1IJ73</accession>
<reference evidence="2 3" key="1">
    <citation type="submission" date="2024-01" db="EMBL/GenBank/DDBJ databases">
        <title>A draft genome for the cacao thread blight pathogen Marasmiellus scandens.</title>
        <authorList>
            <person name="Baruah I.K."/>
            <person name="Leung J."/>
            <person name="Bukari Y."/>
            <person name="Amoako-Attah I."/>
            <person name="Meinhardt L.W."/>
            <person name="Bailey B.A."/>
            <person name="Cohen S.P."/>
        </authorList>
    </citation>
    <scope>NUCLEOTIDE SEQUENCE [LARGE SCALE GENOMIC DNA]</scope>
    <source>
        <strain evidence="2 3">GH-19</strain>
    </source>
</reference>
<protein>
    <submittedName>
        <fullName evidence="2">Uncharacterized protein</fullName>
    </submittedName>
</protein>
<dbReference type="Proteomes" id="UP001498398">
    <property type="component" value="Unassembled WGS sequence"/>
</dbReference>
<keyword evidence="3" id="KW-1185">Reference proteome</keyword>
<name>A0ABR1IJ73_9AGAR</name>